<keyword evidence="2" id="KW-1185">Reference proteome</keyword>
<reference evidence="1 2" key="1">
    <citation type="submission" date="2024-01" db="EMBL/GenBank/DDBJ databases">
        <title>The diversity of rhizobia nodulating Mimosa spp. in eleven states of Brazil covering several biomes is determined by host plant, location, and edaphic factors.</title>
        <authorList>
            <person name="Rouws L."/>
            <person name="Barauna A."/>
            <person name="Beukes C."/>
            <person name="De Faria S.M."/>
            <person name="Gross E."/>
            <person name="Dos Reis Junior F.B."/>
            <person name="Simon M."/>
            <person name="Maluk M."/>
            <person name="Odee D.W."/>
            <person name="Kenicer G."/>
            <person name="Young J.P.W."/>
            <person name="Reis V.M."/>
            <person name="Zilli J."/>
            <person name="James E.K."/>
        </authorList>
    </citation>
    <scope>NUCLEOTIDE SEQUENCE [LARGE SCALE GENOMIC DNA]</scope>
    <source>
        <strain evidence="1 2">JHI1651</strain>
    </source>
</reference>
<evidence type="ECO:0000313" key="2">
    <source>
        <dbReference type="Proteomes" id="UP001462961"/>
    </source>
</evidence>
<accession>A0ABV0E7N5</accession>
<proteinExistence type="predicted"/>
<gene>
    <name evidence="1" type="ORF">VOI32_36415</name>
</gene>
<name>A0ABV0E7N5_9BURK</name>
<dbReference type="Proteomes" id="UP001462961">
    <property type="component" value="Unassembled WGS sequence"/>
</dbReference>
<protein>
    <submittedName>
        <fullName evidence="1">Uncharacterized protein</fullName>
    </submittedName>
</protein>
<sequence>MAGQRWQLEKGNQVMEMSEQVASLHRQAMGHADAALYFQSHGDEARFLAETLLALDLEERAAGMLPCAESSEPTRTVLLRSAATLALRSKQLRRAERLVAQALLGFGPEALLEEVRDVLEQVHFDRHLAVRGGELSDNELQVSLSGQGVSFGVIAVSQYLDRAKNIGSLVRRTAERLTGLPFQHRRGWGKECPGLYMAAPRAGSFTLTYRLGVQPSLEGLCGPDEILPTLLEDIKAVDNGDWPALRKRIDDDAYMNNFVGLLRQIAPDGANVSLVGFTVYRKGMAFQVPFRRSRRELLVDQSAESANELDIVEGVLSGADRQTNMVKVDGTRIKVPGGFIDDIVRPLWGQSVRATVERQPGTKAPVLIDVESLEM</sequence>
<comment type="caution">
    <text evidence="1">The sequence shown here is derived from an EMBL/GenBank/DDBJ whole genome shotgun (WGS) entry which is preliminary data.</text>
</comment>
<evidence type="ECO:0000313" key="1">
    <source>
        <dbReference type="EMBL" id="MEO1759379.1"/>
    </source>
</evidence>
<organism evidence="1 2">
    <name type="scientific">Paraburkholderia caribensis</name>
    <dbReference type="NCBI Taxonomy" id="75105"/>
    <lineage>
        <taxon>Bacteria</taxon>
        <taxon>Pseudomonadati</taxon>
        <taxon>Pseudomonadota</taxon>
        <taxon>Betaproteobacteria</taxon>
        <taxon>Burkholderiales</taxon>
        <taxon>Burkholderiaceae</taxon>
        <taxon>Paraburkholderia</taxon>
    </lineage>
</organism>
<dbReference type="RefSeq" id="WP_146174450.1">
    <property type="nucleotide sequence ID" value="NZ_JAKUCO010000075.1"/>
</dbReference>
<dbReference type="EMBL" id="JAYLVJ010000075">
    <property type="protein sequence ID" value="MEO1759379.1"/>
    <property type="molecule type" value="Genomic_DNA"/>
</dbReference>